<sequence length="388" mass="41933">MVYAGNIEAYAMTCSEPGEPMIGGFATWRNVPVTFDKVDTPNTTVTAANYLRLTPNTEGSPFAHNIEIGLYAEKTGKTTHTYGPKWTELGKNGGKTKAITAGVDPAKPDGRNHTYMLVRKATGDQWDVLYDFNTVGSTTDQLKVVPGATNRIDTGLELIGHQYIDVPQIANRMQFMDGNKTWRQVATKNTAKVVTLPACSASKKPPNCLNAKLTDNTSFAQWTVSKPRKAAAAAAGTTNTFSLMQPPAMHAPVLYNGVDQTSLQQCLTDEPDRCLNTVPGLAECVQTIRQCNAATPPSELTGQRRLINEEDVIAQAAVAFHVDPRDVTVTTAAARSAVADDQQVWHVTSAQATPGLRPSGRTYVGFEATYSVFGGQLLEACWGDMCRD</sequence>
<name>A0ABN3LNZ6_9ACTN</name>
<gene>
    <name evidence="1" type="ORF">GCM10010393_16070</name>
</gene>
<protein>
    <recommendedName>
        <fullName evidence="3">Secreted protein</fullName>
    </recommendedName>
</protein>
<proteinExistence type="predicted"/>
<evidence type="ECO:0000313" key="2">
    <source>
        <dbReference type="Proteomes" id="UP001499942"/>
    </source>
</evidence>
<dbReference type="EMBL" id="BAAASR010000007">
    <property type="protein sequence ID" value="GAA2485795.1"/>
    <property type="molecule type" value="Genomic_DNA"/>
</dbReference>
<evidence type="ECO:0000313" key="1">
    <source>
        <dbReference type="EMBL" id="GAA2485795.1"/>
    </source>
</evidence>
<evidence type="ECO:0008006" key="3">
    <source>
        <dbReference type="Google" id="ProtNLM"/>
    </source>
</evidence>
<reference evidence="1 2" key="1">
    <citation type="journal article" date="2019" name="Int. J. Syst. Evol. Microbiol.">
        <title>The Global Catalogue of Microorganisms (GCM) 10K type strain sequencing project: providing services to taxonomists for standard genome sequencing and annotation.</title>
        <authorList>
            <consortium name="The Broad Institute Genomics Platform"/>
            <consortium name="The Broad Institute Genome Sequencing Center for Infectious Disease"/>
            <person name="Wu L."/>
            <person name="Ma J."/>
        </authorList>
    </citation>
    <scope>NUCLEOTIDE SEQUENCE [LARGE SCALE GENOMIC DNA]</scope>
    <source>
        <strain evidence="1 2">JCM 5062</strain>
    </source>
</reference>
<accession>A0ABN3LNZ6</accession>
<organism evidence="1 2">
    <name type="scientific">Streptomyces gobitricini</name>
    <dbReference type="NCBI Taxonomy" id="68211"/>
    <lineage>
        <taxon>Bacteria</taxon>
        <taxon>Bacillati</taxon>
        <taxon>Actinomycetota</taxon>
        <taxon>Actinomycetes</taxon>
        <taxon>Kitasatosporales</taxon>
        <taxon>Streptomycetaceae</taxon>
        <taxon>Streptomyces</taxon>
    </lineage>
</organism>
<dbReference type="Proteomes" id="UP001499942">
    <property type="component" value="Unassembled WGS sequence"/>
</dbReference>
<keyword evidence="2" id="KW-1185">Reference proteome</keyword>
<comment type="caution">
    <text evidence="1">The sequence shown here is derived from an EMBL/GenBank/DDBJ whole genome shotgun (WGS) entry which is preliminary data.</text>
</comment>